<dbReference type="SMART" id="SM00184">
    <property type="entry name" value="RING"/>
    <property type="match status" value="1"/>
</dbReference>
<feature type="transmembrane region" description="Helical" evidence="10">
    <location>
        <begin position="204"/>
        <end position="225"/>
    </location>
</feature>
<dbReference type="AlphaFoldDB" id="A0A7M7KA03"/>
<reference evidence="12" key="1">
    <citation type="submission" date="2021-01" db="UniProtKB">
        <authorList>
            <consortium name="EnsemblMetazoa"/>
        </authorList>
    </citation>
    <scope>IDENTIFICATION</scope>
</reference>
<evidence type="ECO:0000313" key="12">
    <source>
        <dbReference type="EnsemblMetazoa" id="XP_022663724"/>
    </source>
</evidence>
<evidence type="ECO:0000259" key="11">
    <source>
        <dbReference type="PROSITE" id="PS50089"/>
    </source>
</evidence>
<dbReference type="KEGG" id="vde:111251427"/>
<dbReference type="RefSeq" id="XP_022663724.1">
    <property type="nucleotide sequence ID" value="XM_022807989.1"/>
</dbReference>
<feature type="transmembrane region" description="Helical" evidence="10">
    <location>
        <begin position="263"/>
        <end position="285"/>
    </location>
</feature>
<dbReference type="InterPro" id="IPR001841">
    <property type="entry name" value="Znf_RING"/>
</dbReference>
<evidence type="ECO:0000256" key="6">
    <source>
        <dbReference type="ARBA" id="ARBA00022989"/>
    </source>
</evidence>
<feature type="transmembrane region" description="Helical" evidence="10">
    <location>
        <begin position="126"/>
        <end position="145"/>
    </location>
</feature>
<dbReference type="InterPro" id="IPR013083">
    <property type="entry name" value="Znf_RING/FYVE/PHD"/>
</dbReference>
<feature type="transmembrane region" description="Helical" evidence="10">
    <location>
        <begin position="408"/>
        <end position="427"/>
    </location>
</feature>
<dbReference type="GO" id="GO:0036513">
    <property type="term" value="C:Derlin-1 retrotranslocation complex"/>
    <property type="evidence" value="ECO:0007669"/>
    <property type="project" value="TreeGrafter"/>
</dbReference>
<dbReference type="OMA" id="DVFTHFD"/>
<keyword evidence="5" id="KW-0862">Zinc</keyword>
<evidence type="ECO:0000256" key="4">
    <source>
        <dbReference type="ARBA" id="ARBA00022771"/>
    </source>
</evidence>
<organism evidence="12 13">
    <name type="scientific">Varroa destructor</name>
    <name type="common">Honeybee mite</name>
    <dbReference type="NCBI Taxonomy" id="109461"/>
    <lineage>
        <taxon>Eukaryota</taxon>
        <taxon>Metazoa</taxon>
        <taxon>Ecdysozoa</taxon>
        <taxon>Arthropoda</taxon>
        <taxon>Chelicerata</taxon>
        <taxon>Arachnida</taxon>
        <taxon>Acari</taxon>
        <taxon>Parasitiformes</taxon>
        <taxon>Mesostigmata</taxon>
        <taxon>Gamasina</taxon>
        <taxon>Dermanyssoidea</taxon>
        <taxon>Varroidae</taxon>
        <taxon>Varroa</taxon>
    </lineage>
</organism>
<dbReference type="InterPro" id="IPR050731">
    <property type="entry name" value="HRD1_E3_ubiq-ligases"/>
</dbReference>
<dbReference type="PANTHER" id="PTHR22763">
    <property type="entry name" value="RING ZINC FINGER PROTEIN"/>
    <property type="match status" value="1"/>
</dbReference>
<dbReference type="SUPFAM" id="SSF57850">
    <property type="entry name" value="RING/U-box"/>
    <property type="match status" value="1"/>
</dbReference>
<sequence length="716" mass="80564">MLHMVVSDKNKVDMEGTGPGSIGGVIVGEQDAGLAAAGRPVRRPPVFPAAGNAGQVFRGLEVGTEWKARIRAFVDVAIRVPPLFVMDSLLARWNGVPSDSAAKGSNSSDSAGAEVEQATLEAGINAMLWFLVYATLFFFSSVVFLLESRQLLRVYLFLASSGVLLWSYVCNHEFVKSAIALTDQHSNVLYECLTLNSSVLTKTLANYVLQVLLGIIFSFSAQGGHNTLGSGYSTSRLFCLWIIFIGPTFFSLFSPFLSNSFLAWTPAISFLAAHIVLLYGLRVFLQPAMQYLHETAFWTKQVIAGEGIFFLLKAQWRRLQVPRVLRLFWLSRMAEHASVLLAERHADGQLGSWLALGAQLPQVATQLLVRGCETTLSVMGMTSLVSVASHYISLAVKLFLQMDDADERHMGMVSAILFFVLAMQSGLTGMEPEKRLNRLYQNGCLLMTATLHFFHSMINSLLQMLGASLNLPRERHVRALLVSAFLIVFPIFFMYVAWTRHPLSTWLLALSCFSTEVVFKVIVSLIVYVLFLIDARLDSSWELFDDYVYTVRAFGACMELLFGTFLLLNGAWIFFFEQGGTIRAFTILFHAYFNVWTQAKQGWANSVRRREAGRRLAELRRATPEQLENLNDVCAICHHEMDSAVVTECEHFYHVNCLRRWLFMQNHCPLCHTDFDTRRRREQISPVIGHHDRPEGAPRALFVPPEPEEENHMHMD</sequence>
<proteinExistence type="predicted"/>
<dbReference type="Proteomes" id="UP000594260">
    <property type="component" value="Unplaced"/>
</dbReference>
<feature type="transmembrane region" description="Helical" evidence="10">
    <location>
        <begin position="439"/>
        <end position="458"/>
    </location>
</feature>
<dbReference type="Gene3D" id="3.30.40.10">
    <property type="entry name" value="Zinc/RING finger domain, C3HC4 (zinc finger)"/>
    <property type="match status" value="1"/>
</dbReference>
<dbReference type="Pfam" id="PF13639">
    <property type="entry name" value="zf-RING_2"/>
    <property type="match status" value="1"/>
</dbReference>
<keyword evidence="4 8" id="KW-0863">Zinc-finger</keyword>
<dbReference type="PANTHER" id="PTHR22763:SF163">
    <property type="entry name" value="E3 UBIQUITIN-PROTEIN LIGASE RNF139"/>
    <property type="match status" value="1"/>
</dbReference>
<feature type="transmembrane region" description="Helical" evidence="10">
    <location>
        <begin position="152"/>
        <end position="169"/>
    </location>
</feature>
<comment type="subcellular location">
    <subcellularLocation>
        <location evidence="1">Membrane</location>
        <topology evidence="1">Multi-pass membrane protein</topology>
    </subcellularLocation>
</comment>
<feature type="region of interest" description="Disordered" evidence="9">
    <location>
        <begin position="688"/>
        <end position="716"/>
    </location>
</feature>
<dbReference type="GO" id="GO:0036503">
    <property type="term" value="P:ERAD pathway"/>
    <property type="evidence" value="ECO:0007669"/>
    <property type="project" value="TreeGrafter"/>
</dbReference>
<dbReference type="InterPro" id="IPR025754">
    <property type="entry name" value="TRC8_N_dom"/>
</dbReference>
<keyword evidence="6 10" id="KW-1133">Transmembrane helix</keyword>
<keyword evidence="7 10" id="KW-0472">Membrane</keyword>
<evidence type="ECO:0000256" key="1">
    <source>
        <dbReference type="ARBA" id="ARBA00004141"/>
    </source>
</evidence>
<feature type="domain" description="RING-type" evidence="11">
    <location>
        <begin position="634"/>
        <end position="672"/>
    </location>
</feature>
<evidence type="ECO:0000256" key="5">
    <source>
        <dbReference type="ARBA" id="ARBA00022833"/>
    </source>
</evidence>
<keyword evidence="13" id="KW-1185">Reference proteome</keyword>
<accession>A0A7M7KA03</accession>
<feature type="transmembrane region" description="Helical" evidence="10">
    <location>
        <begin position="478"/>
        <end position="498"/>
    </location>
</feature>
<name>A0A7M7KA03_VARDE</name>
<keyword evidence="2 10" id="KW-0812">Transmembrane</keyword>
<keyword evidence="3" id="KW-0479">Metal-binding</keyword>
<dbReference type="FunCoup" id="A0A7M7KA03">
    <property type="interactions" value="1633"/>
</dbReference>
<dbReference type="GO" id="GO:0061630">
    <property type="term" value="F:ubiquitin protein ligase activity"/>
    <property type="evidence" value="ECO:0007669"/>
    <property type="project" value="TreeGrafter"/>
</dbReference>
<evidence type="ECO:0000256" key="8">
    <source>
        <dbReference type="PROSITE-ProRule" id="PRU00175"/>
    </source>
</evidence>
<protein>
    <recommendedName>
        <fullName evidence="11">RING-type domain-containing protein</fullName>
    </recommendedName>
</protein>
<dbReference type="OrthoDB" id="4348522at2759"/>
<dbReference type="EnsemblMetazoa" id="XM_022807989">
    <property type="protein sequence ID" value="XP_022663724"/>
    <property type="gene ID" value="LOC111251427"/>
</dbReference>
<dbReference type="GO" id="GO:0008270">
    <property type="term" value="F:zinc ion binding"/>
    <property type="evidence" value="ECO:0007669"/>
    <property type="project" value="UniProtKB-KW"/>
</dbReference>
<dbReference type="GO" id="GO:0043161">
    <property type="term" value="P:proteasome-mediated ubiquitin-dependent protein catabolic process"/>
    <property type="evidence" value="ECO:0007669"/>
    <property type="project" value="TreeGrafter"/>
</dbReference>
<dbReference type="InParanoid" id="A0A7M7KA03"/>
<dbReference type="Pfam" id="PF13705">
    <property type="entry name" value="TRC8_N"/>
    <property type="match status" value="1"/>
</dbReference>
<evidence type="ECO:0000256" key="9">
    <source>
        <dbReference type="SAM" id="MobiDB-lite"/>
    </source>
</evidence>
<evidence type="ECO:0000256" key="10">
    <source>
        <dbReference type="SAM" id="Phobius"/>
    </source>
</evidence>
<evidence type="ECO:0000256" key="3">
    <source>
        <dbReference type="ARBA" id="ARBA00022723"/>
    </source>
</evidence>
<dbReference type="GeneID" id="111251427"/>
<dbReference type="PROSITE" id="PS50089">
    <property type="entry name" value="ZF_RING_2"/>
    <property type="match status" value="1"/>
</dbReference>
<evidence type="ECO:0000256" key="2">
    <source>
        <dbReference type="ARBA" id="ARBA00022692"/>
    </source>
</evidence>
<evidence type="ECO:0000256" key="7">
    <source>
        <dbReference type="ARBA" id="ARBA00023136"/>
    </source>
</evidence>
<evidence type="ECO:0000313" key="13">
    <source>
        <dbReference type="Proteomes" id="UP000594260"/>
    </source>
</evidence>
<feature type="transmembrane region" description="Helical" evidence="10">
    <location>
        <begin position="505"/>
        <end position="533"/>
    </location>
</feature>
<feature type="transmembrane region" description="Helical" evidence="10">
    <location>
        <begin position="237"/>
        <end position="257"/>
    </location>
</feature>
<feature type="transmembrane region" description="Helical" evidence="10">
    <location>
        <begin position="553"/>
        <end position="575"/>
    </location>
</feature>